<feature type="non-terminal residue" evidence="2">
    <location>
        <position position="1"/>
    </location>
</feature>
<proteinExistence type="predicted"/>
<organism evidence="2">
    <name type="scientific">uncultured Pseudonocardia sp</name>
    <dbReference type="NCBI Taxonomy" id="211455"/>
    <lineage>
        <taxon>Bacteria</taxon>
        <taxon>Bacillati</taxon>
        <taxon>Actinomycetota</taxon>
        <taxon>Actinomycetes</taxon>
        <taxon>Pseudonocardiales</taxon>
        <taxon>Pseudonocardiaceae</taxon>
        <taxon>Pseudonocardia</taxon>
        <taxon>environmental samples</taxon>
    </lineage>
</organism>
<feature type="compositionally biased region" description="Basic and acidic residues" evidence="1">
    <location>
        <begin position="71"/>
        <end position="90"/>
    </location>
</feature>
<evidence type="ECO:0000313" key="2">
    <source>
        <dbReference type="EMBL" id="CAA9418503.1"/>
    </source>
</evidence>
<feature type="compositionally biased region" description="Basic residues" evidence="1">
    <location>
        <begin position="329"/>
        <end position="341"/>
    </location>
</feature>
<feature type="non-terminal residue" evidence="2">
    <location>
        <position position="411"/>
    </location>
</feature>
<gene>
    <name evidence="2" type="ORF">AVDCRST_MAG66-2500</name>
</gene>
<feature type="compositionally biased region" description="Basic residues" evidence="1">
    <location>
        <begin position="253"/>
        <end position="266"/>
    </location>
</feature>
<evidence type="ECO:0000256" key="1">
    <source>
        <dbReference type="SAM" id="MobiDB-lite"/>
    </source>
</evidence>
<feature type="compositionally biased region" description="Basic residues" evidence="1">
    <location>
        <begin position="223"/>
        <end position="245"/>
    </location>
</feature>
<feature type="compositionally biased region" description="Basic and acidic residues" evidence="1">
    <location>
        <begin position="267"/>
        <end position="279"/>
    </location>
</feature>
<protein>
    <submittedName>
        <fullName evidence="2">Uncharacterized protein</fullName>
    </submittedName>
</protein>
<feature type="compositionally biased region" description="Basic residues" evidence="1">
    <location>
        <begin position="371"/>
        <end position="384"/>
    </location>
</feature>
<dbReference type="EMBL" id="CADCUS010000362">
    <property type="protein sequence ID" value="CAA9418503.1"/>
    <property type="molecule type" value="Genomic_DNA"/>
</dbReference>
<dbReference type="AlphaFoldDB" id="A0A6J4PK45"/>
<sequence>GLVGHPGRAAAAPGLVPRRWGVPHRRRVRVGLTGPARLRPQLRRRDHRRVAGDQRVRRVAPGVRAGRRGARRADRRAARLHDRPDRGGRHVRADGVRRRVLAPARAAARRRHRLHHVHDLGALAAAAALAPGHAGAGVRAVGHRLPARQHHRPARRQRARRDQPAGPVPRLRGRARARRGPLGRAAARERAGARAGAGGRPRGGGRLPAGAAPPGLPGGPHGQFRRRMGGVRGAHRPRAAGRRRGAGAARGVVGRRARLVRRRQRPHPHDRGPDHRPDRPPPPAAGRAGRGGGGHRAARRGDRAVGVPRGQPRRGARQRAGEPAAAGVGRRRRRLRPRWHGAGRVPDGLGHRCDPRSPAGGAPGRDARVRGGVRGHRRRPRARARRVDLRAGDAAVPSTRYADADQSPHHV</sequence>
<feature type="region of interest" description="Disordered" evidence="1">
    <location>
        <begin position="144"/>
        <end position="411"/>
    </location>
</feature>
<feature type="region of interest" description="Disordered" evidence="1">
    <location>
        <begin position="62"/>
        <end position="90"/>
    </location>
</feature>
<name>A0A6J4PK45_9PSEU</name>
<reference evidence="2" key="1">
    <citation type="submission" date="2020-02" db="EMBL/GenBank/DDBJ databases">
        <authorList>
            <person name="Meier V. D."/>
        </authorList>
    </citation>
    <scope>NUCLEOTIDE SEQUENCE</scope>
    <source>
        <strain evidence="2">AVDCRST_MAG66</strain>
    </source>
</reference>
<feature type="compositionally biased region" description="Gly residues" evidence="1">
    <location>
        <begin position="195"/>
        <end position="207"/>
    </location>
</feature>
<accession>A0A6J4PK45</accession>
<feature type="compositionally biased region" description="Basic residues" evidence="1">
    <location>
        <begin position="144"/>
        <end position="159"/>
    </location>
</feature>
<feature type="compositionally biased region" description="Basic residues" evidence="1">
    <location>
        <begin position="171"/>
        <end position="181"/>
    </location>
</feature>
<feature type="compositionally biased region" description="Basic and acidic residues" evidence="1">
    <location>
        <begin position="402"/>
        <end position="411"/>
    </location>
</feature>